<dbReference type="AlphaFoldDB" id="G4CRD2"/>
<proteinExistence type="predicted"/>
<dbReference type="PATRIC" id="fig|1030841.3.peg.1631"/>
<dbReference type="InterPro" id="IPR019734">
    <property type="entry name" value="TPR_rpt"/>
</dbReference>
<dbReference type="Gene3D" id="1.25.40.10">
    <property type="entry name" value="Tetratricopeptide repeat domain"/>
    <property type="match status" value="1"/>
</dbReference>
<sequence length="238" mass="26753">MINKTLPILLSFLLTACAVGRPPVPVTHAPTTQPEPPKHVVKTEEDVLYPTIDAETQINQLGIQLARLEQQVQTLQTRVQQLERRNQTRTTSTLRPRSTASSISADEAAQTQQIQQNAAQTLQRAQSQYQSGQFKAAVETLKHAESGGDGSDTARKSMYLLMQSHQRLNNCESAINIGNRFVGRFRNSQEAPEALFNVGQCQYNMQQRDIAKVTWRKLIQTYPDSFAAKRAHQQLNKK</sequence>
<organism evidence="3 4">
    <name type="scientific">Neisseria wadsworthii 9715</name>
    <dbReference type="NCBI Taxonomy" id="1030841"/>
    <lineage>
        <taxon>Bacteria</taxon>
        <taxon>Pseudomonadati</taxon>
        <taxon>Pseudomonadota</taxon>
        <taxon>Betaproteobacteria</taxon>
        <taxon>Neisseriales</taxon>
        <taxon>Neisseriaceae</taxon>
        <taxon>Neisseria</taxon>
    </lineage>
</organism>
<dbReference type="PROSITE" id="PS51257">
    <property type="entry name" value="PROKAR_LIPOPROTEIN"/>
    <property type="match status" value="1"/>
</dbReference>
<evidence type="ECO:0000256" key="1">
    <source>
        <dbReference type="SAM" id="MobiDB-lite"/>
    </source>
</evidence>
<feature type="compositionally biased region" description="Low complexity" evidence="1">
    <location>
        <begin position="88"/>
        <end position="112"/>
    </location>
</feature>
<dbReference type="EMBL" id="AGAZ01000060">
    <property type="protein sequence ID" value="EGZ45352.1"/>
    <property type="molecule type" value="Genomic_DNA"/>
</dbReference>
<comment type="caution">
    <text evidence="3">The sequence shown here is derived from an EMBL/GenBank/DDBJ whole genome shotgun (WGS) entry which is preliminary data.</text>
</comment>
<dbReference type="RefSeq" id="WP_009116783.1">
    <property type="nucleotide sequence ID" value="NZ_JH165159.1"/>
</dbReference>
<dbReference type="HOGENOM" id="CLU_109331_0_0_4"/>
<feature type="chain" id="PRO_5003462252" description="Tetratricopeptide repeat protein" evidence="2">
    <location>
        <begin position="21"/>
        <end position="238"/>
    </location>
</feature>
<dbReference type="SUPFAM" id="SSF48452">
    <property type="entry name" value="TPR-like"/>
    <property type="match status" value="1"/>
</dbReference>
<name>G4CRD2_9NEIS</name>
<reference evidence="3 4" key="1">
    <citation type="submission" date="2011-06" db="EMBL/GenBank/DDBJ databases">
        <authorList>
            <person name="Muzny D."/>
            <person name="Qin X."/>
            <person name="Deng J."/>
            <person name="Jiang H."/>
            <person name="Liu Y."/>
            <person name="Qu J."/>
            <person name="Song X.-Z."/>
            <person name="Zhang L."/>
            <person name="Thornton R."/>
            <person name="Coyle M."/>
            <person name="Francisco L."/>
            <person name="Jackson L."/>
            <person name="Javaid M."/>
            <person name="Korchina V."/>
            <person name="Kovar C."/>
            <person name="Mata R."/>
            <person name="Mathew T."/>
            <person name="Ngo R."/>
            <person name="Nguyen L."/>
            <person name="Nguyen N."/>
            <person name="Okwuonu G."/>
            <person name="Ongeri F."/>
            <person name="Pham C."/>
            <person name="Simmons D."/>
            <person name="Wilczek-Boney K."/>
            <person name="Hale W."/>
            <person name="Jakkamsetti A."/>
            <person name="Pham P."/>
            <person name="Ruth R."/>
            <person name="San Lucas F."/>
            <person name="Warren J."/>
            <person name="Zhang J."/>
            <person name="Zhao Z."/>
            <person name="Zhou C."/>
            <person name="Zhu D."/>
            <person name="Lee S."/>
            <person name="Bess C."/>
            <person name="Blankenburg K."/>
            <person name="Forbes L."/>
            <person name="Fu Q."/>
            <person name="Gubbala S."/>
            <person name="Hirani K."/>
            <person name="Jayaseelan J.C."/>
            <person name="Lara F."/>
            <person name="Munidasa M."/>
            <person name="Palculict T."/>
            <person name="Patil S."/>
            <person name="Pu L.-L."/>
            <person name="Saada N."/>
            <person name="Tang L."/>
            <person name="Weissenberger G."/>
            <person name="Zhu Y."/>
            <person name="Hemphill L."/>
            <person name="Shang Y."/>
            <person name="Youmans B."/>
            <person name="Ayvaz T."/>
            <person name="Ross M."/>
            <person name="Santibanez J."/>
            <person name="Aqrawi P."/>
            <person name="Gross S."/>
            <person name="Joshi V."/>
            <person name="Fowler G."/>
            <person name="Nazareth L."/>
            <person name="Reid J."/>
            <person name="Worley K."/>
            <person name="Petrosino J."/>
            <person name="Highlander S."/>
            <person name="Gibbs R."/>
        </authorList>
    </citation>
    <scope>NUCLEOTIDE SEQUENCE [LARGE SCALE GENOMIC DNA]</scope>
    <source>
        <strain evidence="3 4">9715</strain>
    </source>
</reference>
<dbReference type="OrthoDB" id="8606932at2"/>
<dbReference type="Pfam" id="PF13174">
    <property type="entry name" value="TPR_6"/>
    <property type="match status" value="1"/>
</dbReference>
<feature type="region of interest" description="Disordered" evidence="1">
    <location>
        <begin position="83"/>
        <end position="112"/>
    </location>
</feature>
<dbReference type="InterPro" id="IPR011990">
    <property type="entry name" value="TPR-like_helical_dom_sf"/>
</dbReference>
<dbReference type="Proteomes" id="UP000005336">
    <property type="component" value="Unassembled WGS sequence"/>
</dbReference>
<protein>
    <recommendedName>
        <fullName evidence="5">Tetratricopeptide repeat protein</fullName>
    </recommendedName>
</protein>
<gene>
    <name evidence="3" type="ORF">HMPREF9370_1642</name>
</gene>
<evidence type="ECO:0008006" key="5">
    <source>
        <dbReference type="Google" id="ProtNLM"/>
    </source>
</evidence>
<dbReference type="STRING" id="1030841.HMPREF9370_1642"/>
<evidence type="ECO:0000256" key="2">
    <source>
        <dbReference type="SAM" id="SignalP"/>
    </source>
</evidence>
<keyword evidence="4" id="KW-1185">Reference proteome</keyword>
<feature type="signal peptide" evidence="2">
    <location>
        <begin position="1"/>
        <end position="20"/>
    </location>
</feature>
<evidence type="ECO:0000313" key="4">
    <source>
        <dbReference type="Proteomes" id="UP000005336"/>
    </source>
</evidence>
<accession>G4CRD2</accession>
<evidence type="ECO:0000313" key="3">
    <source>
        <dbReference type="EMBL" id="EGZ45352.1"/>
    </source>
</evidence>
<keyword evidence="2" id="KW-0732">Signal</keyword>